<evidence type="ECO:0000313" key="2">
    <source>
        <dbReference type="Proteomes" id="UP001254759"/>
    </source>
</evidence>
<dbReference type="Gene3D" id="3.10.129.10">
    <property type="entry name" value="Hotdog Thioesterase"/>
    <property type="match status" value="1"/>
</dbReference>
<reference evidence="1 2" key="1">
    <citation type="submission" date="2023-07" db="EMBL/GenBank/DDBJ databases">
        <title>Sorghum-associated microbial communities from plants grown in Nebraska, USA.</title>
        <authorList>
            <person name="Schachtman D."/>
        </authorList>
    </citation>
    <scope>NUCLEOTIDE SEQUENCE [LARGE SCALE GENOMIC DNA]</scope>
    <source>
        <strain evidence="1 2">BE107</strain>
    </source>
</reference>
<name>A0ABU1RQF0_9GAMM</name>
<proteinExistence type="predicted"/>
<dbReference type="InterPro" id="IPR027961">
    <property type="entry name" value="DUF4442"/>
</dbReference>
<protein>
    <submittedName>
        <fullName evidence="1">Acyl-coenzyme A thioesterase PaaI-like protein</fullName>
    </submittedName>
</protein>
<dbReference type="Pfam" id="PF14539">
    <property type="entry name" value="DUF4442"/>
    <property type="match status" value="1"/>
</dbReference>
<organism evidence="1 2">
    <name type="scientific">Pseudoxanthomonas sacheonensis</name>
    <dbReference type="NCBI Taxonomy" id="443615"/>
    <lineage>
        <taxon>Bacteria</taxon>
        <taxon>Pseudomonadati</taxon>
        <taxon>Pseudomonadota</taxon>
        <taxon>Gammaproteobacteria</taxon>
        <taxon>Lysobacterales</taxon>
        <taxon>Lysobacteraceae</taxon>
        <taxon>Pseudoxanthomonas</taxon>
    </lineage>
</organism>
<dbReference type="InterPro" id="IPR029069">
    <property type="entry name" value="HotDog_dom_sf"/>
</dbReference>
<comment type="caution">
    <text evidence="1">The sequence shown here is derived from an EMBL/GenBank/DDBJ whole genome shotgun (WGS) entry which is preliminary data.</text>
</comment>
<dbReference type="SUPFAM" id="SSF54637">
    <property type="entry name" value="Thioesterase/thiol ester dehydrase-isomerase"/>
    <property type="match status" value="1"/>
</dbReference>
<gene>
    <name evidence="1" type="ORF">J2W94_000419</name>
</gene>
<dbReference type="RefSeq" id="WP_310089978.1">
    <property type="nucleotide sequence ID" value="NZ_JAVDTT010000001.1"/>
</dbReference>
<dbReference type="Proteomes" id="UP001254759">
    <property type="component" value="Unassembled WGS sequence"/>
</dbReference>
<sequence length="150" mass="17392">MKPSTLRLIFNCWPPFVASGIHVTRFSADWRHVRVEMRMRPWNRNYVGTHFGGNLFAMTDPFWMIPIKECLGRDYIVWDKAAEIEFVKPGKGTVHAEFNVEDSALDEIRAATAGGEKFLKWFPVDIVDGRGEVVARVRKQIYVRLKPARR</sequence>
<evidence type="ECO:0000313" key="1">
    <source>
        <dbReference type="EMBL" id="MDR6840155.1"/>
    </source>
</evidence>
<keyword evidence="2" id="KW-1185">Reference proteome</keyword>
<dbReference type="EMBL" id="JAVDTT010000001">
    <property type="protein sequence ID" value="MDR6840155.1"/>
    <property type="molecule type" value="Genomic_DNA"/>
</dbReference>
<accession>A0ABU1RQF0</accession>